<dbReference type="InterPro" id="IPR010957">
    <property type="entry name" value="G/b/e-P-prot_chorismate_mutase"/>
</dbReference>
<evidence type="ECO:0000256" key="17">
    <source>
        <dbReference type="ARBA" id="ARBA00031520"/>
    </source>
</evidence>
<comment type="catalytic activity">
    <reaction evidence="1">
        <text>chorismate = prephenate</text>
        <dbReference type="Rhea" id="RHEA:13897"/>
        <dbReference type="ChEBI" id="CHEBI:29748"/>
        <dbReference type="ChEBI" id="CHEBI:29934"/>
        <dbReference type="EC" id="5.4.99.5"/>
    </reaction>
</comment>
<evidence type="ECO:0000256" key="10">
    <source>
        <dbReference type="ARBA" id="ARBA00022605"/>
    </source>
</evidence>
<comment type="catalytic activity">
    <reaction evidence="18">
        <text>prephenate + H(+) = 3-phenylpyruvate + CO2 + H2O</text>
        <dbReference type="Rhea" id="RHEA:21648"/>
        <dbReference type="ChEBI" id="CHEBI:15377"/>
        <dbReference type="ChEBI" id="CHEBI:15378"/>
        <dbReference type="ChEBI" id="CHEBI:16526"/>
        <dbReference type="ChEBI" id="CHEBI:18005"/>
        <dbReference type="ChEBI" id="CHEBI:29934"/>
        <dbReference type="EC" id="4.2.1.51"/>
    </reaction>
</comment>
<dbReference type="Gene3D" id="3.40.190.10">
    <property type="entry name" value="Periplasmic binding protein-like II"/>
    <property type="match status" value="2"/>
</dbReference>
<evidence type="ECO:0000313" key="24">
    <source>
        <dbReference type="EMBL" id="HBA08631.1"/>
    </source>
</evidence>
<dbReference type="PROSITE" id="PS51671">
    <property type="entry name" value="ACT"/>
    <property type="match status" value="1"/>
</dbReference>
<comment type="function">
    <text evidence="2">Catalyzes the Claisen rearrangement of chorismate to prephenate and the decarboxylation/dehydration of prephenate to phenylpyruvate.</text>
</comment>
<dbReference type="GO" id="GO:0046417">
    <property type="term" value="P:chorismate metabolic process"/>
    <property type="evidence" value="ECO:0007669"/>
    <property type="project" value="InterPro"/>
</dbReference>
<comment type="pathway">
    <text evidence="4">Amino-acid biosynthesis; L-phenylalanine biosynthesis; phenylpyruvate from prephenate: step 1/1.</text>
</comment>
<dbReference type="AlphaFoldDB" id="A0A351R9B0"/>
<gene>
    <name evidence="24" type="ORF">DCW48_02950</name>
</gene>
<keyword evidence="13" id="KW-0413">Isomerase</keyword>
<dbReference type="Pfam" id="PF00800">
    <property type="entry name" value="PDT"/>
    <property type="match status" value="1"/>
</dbReference>
<evidence type="ECO:0000256" key="7">
    <source>
        <dbReference type="ARBA" id="ARBA00013147"/>
    </source>
</evidence>
<organism evidence="24 25">
    <name type="scientific">Methylotenera mobilis</name>
    <dbReference type="NCBI Taxonomy" id="359408"/>
    <lineage>
        <taxon>Bacteria</taxon>
        <taxon>Pseudomonadati</taxon>
        <taxon>Pseudomonadota</taxon>
        <taxon>Betaproteobacteria</taxon>
        <taxon>Nitrosomonadales</taxon>
        <taxon>Methylophilaceae</taxon>
        <taxon>Methylotenera</taxon>
    </lineage>
</organism>
<evidence type="ECO:0000313" key="25">
    <source>
        <dbReference type="Proteomes" id="UP000264313"/>
    </source>
</evidence>
<dbReference type="NCBIfam" id="TIGR01807">
    <property type="entry name" value="CM_P2"/>
    <property type="match status" value="1"/>
</dbReference>
<keyword evidence="15" id="KW-0511">Multifunctional enzyme</keyword>
<dbReference type="SUPFAM" id="SSF48600">
    <property type="entry name" value="Chorismate mutase II"/>
    <property type="match status" value="1"/>
</dbReference>
<sequence>MSKEQLSNLLKQHRDQIDAIDEQILKLANERASHARHIGELKDDGVIYRPEREAQVLRRLTALNPGPLPAEAVTNIFRSIMSNCRALEKEMTVAFLGPLGTYSEEAALKQFGEGKHAVVCGSIDEVFRTVESGQADYGVVPVENSNEGAVGLTLDLLLTSPLKICGEVTIPIHHCLLSKQTDIHQISHVFSHSQSLAQCHEWLNKMLPKAEREPVTSNARAAQMIHDLIVADGTFAAAIASKRAAELFNLNILAENIEDDPKNTTRFLVLSAHDVAPSGEDKTSFVTATKNQPGAILGLLEPLAKHNVSMTKLESRPAKGGMWEYVFYVDIEGHVQDANVGSAINEITSRASYLKLLGSYPLAVI</sequence>
<evidence type="ECO:0000259" key="23">
    <source>
        <dbReference type="PROSITE" id="PS51671"/>
    </source>
</evidence>
<evidence type="ECO:0000256" key="11">
    <source>
        <dbReference type="ARBA" id="ARBA00023141"/>
    </source>
</evidence>
<dbReference type="InterPro" id="IPR002701">
    <property type="entry name" value="CM_II_prokaryot"/>
</dbReference>
<dbReference type="GO" id="GO:0004106">
    <property type="term" value="F:chorismate mutase activity"/>
    <property type="evidence" value="ECO:0007669"/>
    <property type="project" value="UniProtKB-EC"/>
</dbReference>
<dbReference type="PIRSF" id="PIRSF001500">
    <property type="entry name" value="Chor_mut_pdt_Ppr"/>
    <property type="match status" value="1"/>
</dbReference>
<dbReference type="FunFam" id="3.40.190.10:FF:000034">
    <property type="entry name" value="Chorismate mutase/prephenate dehydratase"/>
    <property type="match status" value="1"/>
</dbReference>
<dbReference type="CDD" id="cd13630">
    <property type="entry name" value="PBP2_PDT_1"/>
    <property type="match status" value="1"/>
</dbReference>
<keyword evidence="20" id="KW-0175">Coiled coil</keyword>
<evidence type="ECO:0000256" key="9">
    <source>
        <dbReference type="ARBA" id="ARBA00022490"/>
    </source>
</evidence>
<evidence type="ECO:0000256" key="20">
    <source>
        <dbReference type="SAM" id="Coils"/>
    </source>
</evidence>
<dbReference type="InterPro" id="IPR045865">
    <property type="entry name" value="ACT-like_dom_sf"/>
</dbReference>
<comment type="caution">
    <text evidence="24">The sequence shown here is derived from an EMBL/GenBank/DDBJ whole genome shotgun (WGS) entry which is preliminary data.</text>
</comment>
<dbReference type="EC" id="4.2.1.51" evidence="7"/>
<evidence type="ECO:0000256" key="19">
    <source>
        <dbReference type="PIRSR" id="PIRSR001500-2"/>
    </source>
</evidence>
<evidence type="ECO:0000256" key="18">
    <source>
        <dbReference type="ARBA" id="ARBA00047848"/>
    </source>
</evidence>
<dbReference type="GO" id="GO:0005737">
    <property type="term" value="C:cytoplasm"/>
    <property type="evidence" value="ECO:0007669"/>
    <property type="project" value="UniProtKB-SubCell"/>
</dbReference>
<dbReference type="CDD" id="cd04905">
    <property type="entry name" value="ACT_CM-PDT"/>
    <property type="match status" value="1"/>
</dbReference>
<comment type="subcellular location">
    <subcellularLocation>
        <location evidence="3">Cytoplasm</location>
    </subcellularLocation>
</comment>
<dbReference type="InterPro" id="IPR002912">
    <property type="entry name" value="ACT_dom"/>
</dbReference>
<dbReference type="FunFam" id="3.40.190.10:FF:000029">
    <property type="entry name" value="Chorismate mutase/Prephenate dehydratase"/>
    <property type="match status" value="1"/>
</dbReference>
<dbReference type="SUPFAM" id="SSF55021">
    <property type="entry name" value="ACT-like"/>
    <property type="match status" value="1"/>
</dbReference>
<evidence type="ECO:0000256" key="3">
    <source>
        <dbReference type="ARBA" id="ARBA00004496"/>
    </source>
</evidence>
<dbReference type="PANTHER" id="PTHR21022">
    <property type="entry name" value="PREPHENATE DEHYDRATASE P PROTEIN"/>
    <property type="match status" value="1"/>
</dbReference>
<dbReference type="SMART" id="SM00830">
    <property type="entry name" value="CM_2"/>
    <property type="match status" value="1"/>
</dbReference>
<reference evidence="24 25" key="1">
    <citation type="journal article" date="2018" name="Nat. Biotechnol.">
        <title>A standardized bacterial taxonomy based on genome phylogeny substantially revises the tree of life.</title>
        <authorList>
            <person name="Parks D.H."/>
            <person name="Chuvochina M."/>
            <person name="Waite D.W."/>
            <person name="Rinke C."/>
            <person name="Skarshewski A."/>
            <person name="Chaumeil P.A."/>
            <person name="Hugenholtz P."/>
        </authorList>
    </citation>
    <scope>NUCLEOTIDE SEQUENCE [LARGE SCALE GENOMIC DNA]</scope>
    <source>
        <strain evidence="24">UBA9958</strain>
    </source>
</reference>
<evidence type="ECO:0000256" key="5">
    <source>
        <dbReference type="ARBA" id="ARBA00004817"/>
    </source>
</evidence>
<dbReference type="PROSITE" id="PS00857">
    <property type="entry name" value="PREPHENATE_DEHYDR_1"/>
    <property type="match status" value="1"/>
</dbReference>
<dbReference type="EC" id="5.4.99.5" evidence="6"/>
<evidence type="ECO:0000256" key="2">
    <source>
        <dbReference type="ARBA" id="ARBA00002364"/>
    </source>
</evidence>
<keyword evidence="10" id="KW-0028">Amino-acid biosynthesis</keyword>
<dbReference type="InterPro" id="IPR008242">
    <property type="entry name" value="Chor_mutase/pphenate_deHydtase"/>
</dbReference>
<dbReference type="SUPFAM" id="SSF53850">
    <property type="entry name" value="Periplasmic binding protein-like II"/>
    <property type="match status" value="1"/>
</dbReference>
<feature type="domain" description="Prephenate dehydratase" evidence="22">
    <location>
        <begin position="92"/>
        <end position="272"/>
    </location>
</feature>
<evidence type="ECO:0000256" key="12">
    <source>
        <dbReference type="ARBA" id="ARBA00023222"/>
    </source>
</evidence>
<evidence type="ECO:0000256" key="6">
    <source>
        <dbReference type="ARBA" id="ARBA00012404"/>
    </source>
</evidence>
<keyword evidence="12" id="KW-0584">Phenylalanine biosynthesis</keyword>
<name>A0A351R9B0_9PROT</name>
<accession>A0A351R9B0</accession>
<proteinExistence type="predicted"/>
<dbReference type="Gene3D" id="3.30.70.260">
    <property type="match status" value="1"/>
</dbReference>
<dbReference type="Gene3D" id="1.20.59.10">
    <property type="entry name" value="Chorismate mutase"/>
    <property type="match status" value="1"/>
</dbReference>
<dbReference type="PANTHER" id="PTHR21022:SF19">
    <property type="entry name" value="PREPHENATE DEHYDRATASE-RELATED"/>
    <property type="match status" value="1"/>
</dbReference>
<evidence type="ECO:0000256" key="13">
    <source>
        <dbReference type="ARBA" id="ARBA00023235"/>
    </source>
</evidence>
<evidence type="ECO:0000256" key="4">
    <source>
        <dbReference type="ARBA" id="ARBA00004741"/>
    </source>
</evidence>
<dbReference type="NCBIfam" id="NF008865">
    <property type="entry name" value="PRK11898.1"/>
    <property type="match status" value="1"/>
</dbReference>
<evidence type="ECO:0000259" key="22">
    <source>
        <dbReference type="PROSITE" id="PS51171"/>
    </source>
</evidence>
<dbReference type="Proteomes" id="UP000264313">
    <property type="component" value="Unassembled WGS sequence"/>
</dbReference>
<dbReference type="InterPro" id="IPR036263">
    <property type="entry name" value="Chorismate_II_sf"/>
</dbReference>
<dbReference type="GO" id="GO:0004664">
    <property type="term" value="F:prephenate dehydratase activity"/>
    <property type="evidence" value="ECO:0007669"/>
    <property type="project" value="UniProtKB-EC"/>
</dbReference>
<feature type="domain" description="Chorismate mutase" evidence="21">
    <location>
        <begin position="4"/>
        <end position="92"/>
    </location>
</feature>
<dbReference type="EMBL" id="DNAA01000069">
    <property type="protein sequence ID" value="HBA08631.1"/>
    <property type="molecule type" value="Genomic_DNA"/>
</dbReference>
<keyword evidence="14" id="KW-0456">Lyase</keyword>
<dbReference type="STRING" id="1132855.GCA_000384255_01729"/>
<keyword evidence="11" id="KW-0057">Aromatic amino acid biosynthesis</keyword>
<dbReference type="FunFam" id="3.30.70.260:FF:000012">
    <property type="entry name" value="Prephenate dehydratase"/>
    <property type="match status" value="1"/>
</dbReference>
<dbReference type="PROSITE" id="PS51171">
    <property type="entry name" value="PREPHENATE_DEHYDR_3"/>
    <property type="match status" value="1"/>
</dbReference>
<evidence type="ECO:0000256" key="8">
    <source>
        <dbReference type="ARBA" id="ARBA00014401"/>
    </source>
</evidence>
<dbReference type="InterPro" id="IPR001086">
    <property type="entry name" value="Preph_deHydtase"/>
</dbReference>
<dbReference type="InterPro" id="IPR036979">
    <property type="entry name" value="CM_dom_sf"/>
</dbReference>
<dbReference type="GO" id="GO:0009094">
    <property type="term" value="P:L-phenylalanine biosynthetic process"/>
    <property type="evidence" value="ECO:0007669"/>
    <property type="project" value="UniProtKB-UniPathway"/>
</dbReference>
<dbReference type="UniPathway" id="UPA00121">
    <property type="reaction ID" value="UER00345"/>
</dbReference>
<evidence type="ECO:0000256" key="1">
    <source>
        <dbReference type="ARBA" id="ARBA00000824"/>
    </source>
</evidence>
<evidence type="ECO:0000256" key="14">
    <source>
        <dbReference type="ARBA" id="ARBA00023239"/>
    </source>
</evidence>
<dbReference type="UniPathway" id="UPA00120">
    <property type="reaction ID" value="UER00203"/>
</dbReference>
<keyword evidence="9" id="KW-0963">Cytoplasm</keyword>
<dbReference type="InterPro" id="IPR018528">
    <property type="entry name" value="Preph_deHydtase_CS"/>
</dbReference>
<comment type="pathway">
    <text evidence="5">Metabolic intermediate biosynthesis; prephenate biosynthesis; prephenate from chorismate: step 1/1.</text>
</comment>
<feature type="domain" description="ACT" evidence="23">
    <location>
        <begin position="284"/>
        <end position="361"/>
    </location>
</feature>
<dbReference type="PROSITE" id="PS00858">
    <property type="entry name" value="PREPHENATE_DEHYDR_2"/>
    <property type="match status" value="1"/>
</dbReference>
<dbReference type="Pfam" id="PF01842">
    <property type="entry name" value="ACT"/>
    <property type="match status" value="1"/>
</dbReference>
<feature type="site" description="Essential for prephenate dehydratase activity" evidence="19">
    <location>
        <position position="265"/>
    </location>
</feature>
<evidence type="ECO:0000256" key="16">
    <source>
        <dbReference type="ARBA" id="ARBA00031175"/>
    </source>
</evidence>
<dbReference type="PROSITE" id="PS51168">
    <property type="entry name" value="CHORISMATE_MUT_2"/>
    <property type="match status" value="1"/>
</dbReference>
<feature type="coiled-coil region" evidence="20">
    <location>
        <begin position="3"/>
        <end position="30"/>
    </location>
</feature>
<evidence type="ECO:0000259" key="21">
    <source>
        <dbReference type="PROSITE" id="PS51168"/>
    </source>
</evidence>
<protein>
    <recommendedName>
        <fullName evidence="8">Bifunctional chorismate mutase/prephenate dehydratase</fullName>
        <ecNumber evidence="7">4.2.1.51</ecNumber>
        <ecNumber evidence="6">5.4.99.5</ecNumber>
    </recommendedName>
    <alternativeName>
        <fullName evidence="17">Chorismate mutase-prephenate dehydratase</fullName>
    </alternativeName>
    <alternativeName>
        <fullName evidence="16">p-protein</fullName>
    </alternativeName>
</protein>
<evidence type="ECO:0000256" key="15">
    <source>
        <dbReference type="ARBA" id="ARBA00023268"/>
    </source>
</evidence>
<dbReference type="Pfam" id="PF01817">
    <property type="entry name" value="CM_2"/>
    <property type="match status" value="1"/>
</dbReference>